<accession>A0A5C5UZ88</accession>
<feature type="region of interest" description="Disordered" evidence="1">
    <location>
        <begin position="35"/>
        <end position="127"/>
    </location>
</feature>
<dbReference type="EMBL" id="SJPF01000004">
    <property type="protein sequence ID" value="TWT31541.1"/>
    <property type="molecule type" value="Genomic_DNA"/>
</dbReference>
<reference evidence="2 3" key="1">
    <citation type="submission" date="2019-02" db="EMBL/GenBank/DDBJ databases">
        <title>Deep-cultivation of Planctomycetes and their phenomic and genomic characterization uncovers novel biology.</title>
        <authorList>
            <person name="Wiegand S."/>
            <person name="Jogler M."/>
            <person name="Boedeker C."/>
            <person name="Pinto D."/>
            <person name="Vollmers J."/>
            <person name="Rivas-Marin E."/>
            <person name="Kohn T."/>
            <person name="Peeters S.H."/>
            <person name="Heuer A."/>
            <person name="Rast P."/>
            <person name="Oberbeckmann S."/>
            <person name="Bunk B."/>
            <person name="Jeske O."/>
            <person name="Meyerdierks A."/>
            <person name="Storesund J.E."/>
            <person name="Kallscheuer N."/>
            <person name="Luecker S."/>
            <person name="Lage O.M."/>
            <person name="Pohl T."/>
            <person name="Merkel B.J."/>
            <person name="Hornburger P."/>
            <person name="Mueller R.-W."/>
            <person name="Bruemmer F."/>
            <person name="Labrenz M."/>
            <person name="Spormann A.M."/>
            <person name="Op Den Camp H."/>
            <person name="Overmann J."/>
            <person name="Amann R."/>
            <person name="Jetten M.S.M."/>
            <person name="Mascher T."/>
            <person name="Medema M.H."/>
            <person name="Devos D.P."/>
            <person name="Kaster A.-K."/>
            <person name="Ovreas L."/>
            <person name="Rohde M."/>
            <person name="Galperin M.Y."/>
            <person name="Jogler C."/>
        </authorList>
    </citation>
    <scope>NUCLEOTIDE SEQUENCE [LARGE SCALE GENOMIC DNA]</scope>
    <source>
        <strain evidence="2 3">Enr8</strain>
    </source>
</reference>
<keyword evidence="3" id="KW-1185">Reference proteome</keyword>
<evidence type="ECO:0000313" key="3">
    <source>
        <dbReference type="Proteomes" id="UP000318878"/>
    </source>
</evidence>
<proteinExistence type="predicted"/>
<protein>
    <recommendedName>
        <fullName evidence="4">SLA1 homology domain-containing protein</fullName>
    </recommendedName>
</protein>
<comment type="caution">
    <text evidence="2">The sequence shown here is derived from an EMBL/GenBank/DDBJ whole genome shotgun (WGS) entry which is preliminary data.</text>
</comment>
<organism evidence="2 3">
    <name type="scientific">Blastopirellula retiformator</name>
    <dbReference type="NCBI Taxonomy" id="2527970"/>
    <lineage>
        <taxon>Bacteria</taxon>
        <taxon>Pseudomonadati</taxon>
        <taxon>Planctomycetota</taxon>
        <taxon>Planctomycetia</taxon>
        <taxon>Pirellulales</taxon>
        <taxon>Pirellulaceae</taxon>
        <taxon>Blastopirellula</taxon>
    </lineage>
</organism>
<sequence length="370" mass="40405">MALKAVKNQPTPAVAGSVRPVAHVELNAPNSPAMVRKASNLSPADPFNDPFGDQLTALQEEAPAQPKPSRFAAPQPLGPAGDAEPMLEEPQPMAPPAMSVPDLPMPSASDRQPMELGPDGLPIRPAPPERKPCGAVYNERNCCDDLDACSDIVARLKAFKLPQINLDMTPAFRPDEEDPELAEEMKNEALSAAPARSWTLLDGQVVAEGRMLDFKNQRVLVDTGREIKRFDLRDLSADDRCFVAAYWDLPYECGWSDAPFEGRHWSPTEVNWTASALCHKPLYFEERGLERYGHMTGPITQPFISGAHFFASAAVLPYQMGMYPPTECQYALGYYRPGNCAPWLLPPVPISLRGAAAQAGAVIGAAYWIP</sequence>
<name>A0A5C5UZ88_9BACT</name>
<evidence type="ECO:0000256" key="1">
    <source>
        <dbReference type="SAM" id="MobiDB-lite"/>
    </source>
</evidence>
<dbReference type="AlphaFoldDB" id="A0A5C5UZ88"/>
<evidence type="ECO:0000313" key="2">
    <source>
        <dbReference type="EMBL" id="TWT31541.1"/>
    </source>
</evidence>
<dbReference type="Proteomes" id="UP000318878">
    <property type="component" value="Unassembled WGS sequence"/>
</dbReference>
<evidence type="ECO:0008006" key="4">
    <source>
        <dbReference type="Google" id="ProtNLM"/>
    </source>
</evidence>
<gene>
    <name evidence="2" type="ORF">Enr8_34630</name>
</gene>